<organism evidence="1">
    <name type="scientific">Acidithiobacillus ferrivorans</name>
    <dbReference type="NCBI Taxonomy" id="160808"/>
    <lineage>
        <taxon>Bacteria</taxon>
        <taxon>Pseudomonadati</taxon>
        <taxon>Pseudomonadota</taxon>
        <taxon>Acidithiobacillia</taxon>
        <taxon>Acidithiobacillales</taxon>
        <taxon>Acidithiobacillaceae</taxon>
        <taxon>Acidithiobacillus</taxon>
    </lineage>
</organism>
<proteinExistence type="predicted"/>
<dbReference type="EMBL" id="LT841305">
    <property type="protein sequence ID" value="SMH67089.1"/>
    <property type="molecule type" value="Genomic_DNA"/>
</dbReference>
<reference evidence="1" key="1">
    <citation type="submission" date="2014-03" db="EMBL/GenBank/DDBJ databases">
        <authorList>
            <person name="Genoscope - CEA"/>
        </authorList>
    </citation>
    <scope>NUCLEOTIDE SEQUENCE [LARGE SCALE GENOMIC DNA]</scope>
    <source>
        <strain evidence="1">CF27</strain>
    </source>
</reference>
<evidence type="ECO:0000313" key="3">
    <source>
        <dbReference type="Proteomes" id="UP000193925"/>
    </source>
</evidence>
<dbReference type="Proteomes" id="UP000193925">
    <property type="component" value="Chromosome AFERRI"/>
</dbReference>
<accession>A0A060UMG9</accession>
<dbReference type="EMBL" id="CCCS020000023">
    <property type="protein sequence ID" value="CDQ09665.1"/>
    <property type="molecule type" value="Genomic_DNA"/>
</dbReference>
<reference evidence="1" key="2">
    <citation type="submission" date="2014-07" db="EMBL/GenBank/DDBJ databases">
        <title>Initial genome analysis of the psychrotolerant acidophile Acidithiobacillus ferrivorans CF27: insights into iron and sulfur oxidation pathways and into biofilm formation.</title>
        <authorList>
            <person name="Talla E."/>
            <person name="Hedrich S."/>
            <person name="Mangenot S."/>
            <person name="Ji B."/>
            <person name="Johnson D.B."/>
            <person name="Barbe V."/>
            <person name="Bonnefoy V."/>
        </authorList>
    </citation>
    <scope>NUCLEOTIDE SEQUENCE [LARGE SCALE GENOMIC DNA]</scope>
    <source>
        <strain evidence="1">CF27</strain>
    </source>
</reference>
<dbReference type="Gene3D" id="3.30.2310.20">
    <property type="entry name" value="RelE-like"/>
    <property type="match status" value="1"/>
</dbReference>
<evidence type="ECO:0000313" key="1">
    <source>
        <dbReference type="EMBL" id="CDQ09665.1"/>
    </source>
</evidence>
<name>A0A060UMG9_9PROT</name>
<dbReference type="InterPro" id="IPR035093">
    <property type="entry name" value="RelE/ParE_toxin_dom_sf"/>
</dbReference>
<evidence type="ECO:0000313" key="2">
    <source>
        <dbReference type="EMBL" id="SMH67089.1"/>
    </source>
</evidence>
<gene>
    <name evidence="1" type="ORF">AFERRI_30311</name>
    <name evidence="2" type="ORF">AFERRI_50290</name>
</gene>
<sequence>MEGKPKRYTVHVNGPYCITFEWWDGDAWRIDLENYH</sequence>
<dbReference type="AlphaFoldDB" id="A0A060UMG9"/>
<keyword evidence="3" id="KW-1185">Reference proteome</keyword>
<reference evidence="2 3" key="3">
    <citation type="submission" date="2017-03" db="EMBL/GenBank/DDBJ databases">
        <authorList>
            <person name="Regsiter A."/>
            <person name="William W."/>
        </authorList>
    </citation>
    <scope>NUCLEOTIDE SEQUENCE [LARGE SCALE GENOMIC DNA]</scope>
    <source>
        <strain evidence="2">PRJEB5721</strain>
    </source>
</reference>
<protein>
    <submittedName>
        <fullName evidence="1 2">Plasmid maintenance system killer</fullName>
    </submittedName>
</protein>